<evidence type="ECO:0000313" key="5">
    <source>
        <dbReference type="Proteomes" id="UP000199385"/>
    </source>
</evidence>
<feature type="compositionally biased region" description="Low complexity" evidence="1">
    <location>
        <begin position="358"/>
        <end position="384"/>
    </location>
</feature>
<dbReference type="Pfam" id="PF20597">
    <property type="entry name" value="pAdhesive_15"/>
    <property type="match status" value="1"/>
</dbReference>
<keyword evidence="5" id="KW-1185">Reference proteome</keyword>
<keyword evidence="2" id="KW-1133">Transmembrane helix</keyword>
<sequence>MTLSTLLTRRRALLPLTGVAALTAVALLASISSAQPRQALNPVAGTQGFLVMTEGDAKLLGAENEGTVAVGGNLSFDTYQVALRSAGSFVVPPDANPTALVVGGRVNVAGSIPGSRLQVLQNGYVKIGDLTGTVVRDTDNNGAAVNTRVLPTNDYEASPRIELVTRQPVPSVGPASPLDFATAFAGFRRTATDLATCEQNVVLRTANGDPLPRPVPPGSNAVVTLTPGVTNVLNLTATDLANIAVLTFADQPTADTPLLVNVDTGDVGDVFTWRAPNFAGIGGEQARYILLNFPTATRLTLTPDSATVEGTIYAPHAELVATTQSNIEGNVISQTLTHDGGEIHDFPFSTLLNCVQASPTGSPTTPTASPTSPTSGPTSPTSGPTTPPVSPTGPTGGPTFPPTYDPTRPPHPPLPVTGVAVWPLVGLGSAAAGTGIGLLLLARQRRREES</sequence>
<reference evidence="5" key="1">
    <citation type="submission" date="2016-06" db="EMBL/GenBank/DDBJ databases">
        <authorList>
            <person name="Varghese N."/>
            <person name="Submissions Spin"/>
        </authorList>
    </citation>
    <scope>NUCLEOTIDE SEQUENCE [LARGE SCALE GENOMIC DNA]</scope>
    <source>
        <strain evidence="5">DSM 44815</strain>
    </source>
</reference>
<accession>A0A1A8Z6N4</accession>
<keyword evidence="2" id="KW-0472">Membrane</keyword>
<evidence type="ECO:0000256" key="2">
    <source>
        <dbReference type="SAM" id="Phobius"/>
    </source>
</evidence>
<dbReference type="PROSITE" id="PS51318">
    <property type="entry name" value="TAT"/>
    <property type="match status" value="1"/>
</dbReference>
<feature type="region of interest" description="Disordered" evidence="1">
    <location>
        <begin position="357"/>
        <end position="417"/>
    </location>
</feature>
<keyword evidence="2" id="KW-0812">Transmembrane</keyword>
<organism evidence="4 5">
    <name type="scientific">Micromonospora auratinigra</name>
    <dbReference type="NCBI Taxonomy" id="261654"/>
    <lineage>
        <taxon>Bacteria</taxon>
        <taxon>Bacillati</taxon>
        <taxon>Actinomycetota</taxon>
        <taxon>Actinomycetes</taxon>
        <taxon>Micromonosporales</taxon>
        <taxon>Micromonosporaceae</taxon>
        <taxon>Micromonospora</taxon>
    </lineage>
</organism>
<feature type="transmembrane region" description="Helical" evidence="2">
    <location>
        <begin position="420"/>
        <end position="442"/>
    </location>
</feature>
<dbReference type="PATRIC" id="fig|261654.4.peg.948"/>
<dbReference type="NCBIfam" id="TIGR04215">
    <property type="entry name" value="choice_anch_A"/>
    <property type="match status" value="1"/>
</dbReference>
<evidence type="ECO:0000256" key="1">
    <source>
        <dbReference type="SAM" id="MobiDB-lite"/>
    </source>
</evidence>
<dbReference type="OrthoDB" id="3404418at2"/>
<dbReference type="Proteomes" id="UP000199385">
    <property type="component" value="Chromosome I"/>
</dbReference>
<dbReference type="RefSeq" id="WP_091657915.1">
    <property type="nucleotide sequence ID" value="NZ_LT594323.1"/>
</dbReference>
<dbReference type="InterPro" id="IPR026588">
    <property type="entry name" value="Choice_anch_A"/>
</dbReference>
<evidence type="ECO:0000259" key="3">
    <source>
        <dbReference type="Pfam" id="PF20597"/>
    </source>
</evidence>
<name>A0A1A8Z6N4_9ACTN</name>
<feature type="compositionally biased region" description="Pro residues" evidence="1">
    <location>
        <begin position="399"/>
        <end position="415"/>
    </location>
</feature>
<dbReference type="STRING" id="261654.GA0070611_0921"/>
<gene>
    <name evidence="4" type="ORF">GA0070611_0921</name>
</gene>
<dbReference type="EMBL" id="LT594323">
    <property type="protein sequence ID" value="SBT39486.1"/>
    <property type="molecule type" value="Genomic_DNA"/>
</dbReference>
<feature type="domain" description="Choice-of-anchor A" evidence="3">
    <location>
        <begin position="43"/>
        <end position="344"/>
    </location>
</feature>
<dbReference type="InterPro" id="IPR006311">
    <property type="entry name" value="TAT_signal"/>
</dbReference>
<proteinExistence type="predicted"/>
<dbReference type="AlphaFoldDB" id="A0A1A8Z6N4"/>
<evidence type="ECO:0000313" key="4">
    <source>
        <dbReference type="EMBL" id="SBT39486.1"/>
    </source>
</evidence>
<protein>
    <submittedName>
        <fullName evidence="4">Choice-of-anchor A domain-containing protein</fullName>
    </submittedName>
</protein>